<proteinExistence type="inferred from homology"/>
<dbReference type="Gene3D" id="3.30.465.10">
    <property type="match status" value="1"/>
</dbReference>
<dbReference type="InterPro" id="IPR016166">
    <property type="entry name" value="FAD-bd_PCMH"/>
</dbReference>
<dbReference type="InterPro" id="IPR006094">
    <property type="entry name" value="Oxid_FAD_bind_N"/>
</dbReference>
<dbReference type="InterPro" id="IPR036291">
    <property type="entry name" value="NAD(P)-bd_dom_sf"/>
</dbReference>
<protein>
    <recommendedName>
        <fullName evidence="7">FAD-binding PCMH-type domain-containing protein</fullName>
    </recommendedName>
</protein>
<dbReference type="Pfam" id="PF01565">
    <property type="entry name" value="FAD_binding_4"/>
    <property type="match status" value="1"/>
</dbReference>
<evidence type="ECO:0000313" key="9">
    <source>
        <dbReference type="Proteomes" id="UP000044602"/>
    </source>
</evidence>
<dbReference type="PROSITE" id="PS51387">
    <property type="entry name" value="FAD_PCMH"/>
    <property type="match status" value="1"/>
</dbReference>
<dbReference type="Proteomes" id="UP000044602">
    <property type="component" value="Unassembled WGS sequence"/>
</dbReference>
<keyword evidence="3" id="KW-0285">Flavoprotein</keyword>
<accession>A0A0G4L9X4</accession>
<dbReference type="PANTHER" id="PTHR42973:SF39">
    <property type="entry name" value="FAD-BINDING PCMH-TYPE DOMAIN-CONTAINING PROTEIN"/>
    <property type="match status" value="1"/>
</dbReference>
<feature type="chain" id="PRO_5002565949" description="FAD-binding PCMH-type domain-containing protein" evidence="6">
    <location>
        <begin position="20"/>
        <end position="921"/>
    </location>
</feature>
<dbReference type="EMBL" id="CVQH01009668">
    <property type="protein sequence ID" value="CRK18530.1"/>
    <property type="molecule type" value="Genomic_DNA"/>
</dbReference>
<dbReference type="SUPFAM" id="SSF51735">
    <property type="entry name" value="NAD(P)-binding Rossmann-fold domains"/>
    <property type="match status" value="1"/>
</dbReference>
<sequence>MQTILTSALTAALLPAGLASPTCTVESCLTAASVPWLDDTAPDWTVYTSPYNLRLPVAPRLVVPATSVAHIQDAVRCAARHGLKVAPRSGGHGYATNGLGGEDGHVVIQLDRMFGVRLKEDGTAIVDAGSRLGHIATELFAQGGRAISQGLCPSVGLGGHAAHGGFGFSSHTHGLTLDAVIGVTVILADGSLVHASEKENADLFWALRGAGSSFGIIVEFEVKTFTVPKKVSWFAIASNVAVDKETALAGIKGFQDFVDNDMPPELNLRLSLTNYFGSWDNKLEVLYHGSEADGRAALEPLNDLLKFDWTSERTSVGSGGWMAGVKRWADGLTGPSVNITFPYQQSGALFFATSLMTKKMPEASLEGFVDYWQNQGQQPRAWFVQMDAHGGANSAVAAVPKDATSYVHRDKLWLFQYVILATDAADREPYGFLNRWIDAVTDGMPDSDWGRYANYIDPDLSQEDALEQYYGQHLSRLEAIKTKACPAFALTNAAEPGGNDADDGLLLRADSEEWCRPLMHVSGSKVVLKIDPVHNKFSLHLNASPTSFIVKVRSSQLHIPLAWLRRKAQVERMSDSWDFLANGPDLRGRVALVTGGNSGIGYDTIRLLALRGAKVYMASRTESKARQAMSEMYDRHAEIKPGQLAWVGLDLSDLKTVVAAADHVKANETRLDIIINNACGTTGLDRPTSGSGWEPNLAVNYIGHFALNNLLLPILRSTARLPDADVRIVVVSSHVQSELIPASYVPNFTGPDALESPVPYYPWAHRWLFPIFIRIDMFAYAVSKLATALYARDLQRRLDKVYGDESLASSSPILVTAVTPGMIRTPAMASVFRPWLTGLMQRLAVTPVEGARNSLFAATAADVRSRPEVFAGRFLLPVGRLAPLQRGASADPKIGDGLWDNTERGINAYLQEHGLGELLAW</sequence>
<keyword evidence="4" id="KW-0274">FAD</keyword>
<evidence type="ECO:0000256" key="3">
    <source>
        <dbReference type="ARBA" id="ARBA00022630"/>
    </source>
</evidence>
<evidence type="ECO:0000256" key="6">
    <source>
        <dbReference type="SAM" id="SignalP"/>
    </source>
</evidence>
<dbReference type="InterPro" id="IPR036318">
    <property type="entry name" value="FAD-bd_PCMH-like_sf"/>
</dbReference>
<evidence type="ECO:0000256" key="1">
    <source>
        <dbReference type="ARBA" id="ARBA00001974"/>
    </source>
</evidence>
<evidence type="ECO:0000256" key="4">
    <source>
        <dbReference type="ARBA" id="ARBA00022827"/>
    </source>
</evidence>
<dbReference type="STRING" id="100787.A0A0G4L9X4"/>
<dbReference type="InterPro" id="IPR012951">
    <property type="entry name" value="BBE"/>
</dbReference>
<evidence type="ECO:0000256" key="5">
    <source>
        <dbReference type="ARBA" id="ARBA00023002"/>
    </source>
</evidence>
<organism evidence="8 9">
    <name type="scientific">Verticillium longisporum</name>
    <name type="common">Verticillium dahliae var. longisporum</name>
    <dbReference type="NCBI Taxonomy" id="100787"/>
    <lineage>
        <taxon>Eukaryota</taxon>
        <taxon>Fungi</taxon>
        <taxon>Dikarya</taxon>
        <taxon>Ascomycota</taxon>
        <taxon>Pezizomycotina</taxon>
        <taxon>Sordariomycetes</taxon>
        <taxon>Hypocreomycetidae</taxon>
        <taxon>Glomerellales</taxon>
        <taxon>Plectosphaerellaceae</taxon>
        <taxon>Verticillium</taxon>
    </lineage>
</organism>
<dbReference type="InterPro" id="IPR050416">
    <property type="entry name" value="FAD-linked_Oxidoreductase"/>
</dbReference>
<dbReference type="AlphaFoldDB" id="A0A0G4L9X4"/>
<evidence type="ECO:0000259" key="7">
    <source>
        <dbReference type="PROSITE" id="PS51387"/>
    </source>
</evidence>
<dbReference type="SUPFAM" id="SSF56176">
    <property type="entry name" value="FAD-binding/transporter-associated domain-like"/>
    <property type="match status" value="1"/>
</dbReference>
<evidence type="ECO:0000313" key="8">
    <source>
        <dbReference type="EMBL" id="CRK18530.1"/>
    </source>
</evidence>
<dbReference type="PANTHER" id="PTHR42973">
    <property type="entry name" value="BINDING OXIDOREDUCTASE, PUTATIVE (AFU_ORTHOLOGUE AFUA_1G17690)-RELATED"/>
    <property type="match status" value="1"/>
</dbReference>
<keyword evidence="5" id="KW-0560">Oxidoreductase</keyword>
<feature type="signal peptide" evidence="6">
    <location>
        <begin position="1"/>
        <end position="19"/>
    </location>
</feature>
<keyword evidence="6" id="KW-0732">Signal</keyword>
<dbReference type="Pfam" id="PF00106">
    <property type="entry name" value="adh_short"/>
    <property type="match status" value="1"/>
</dbReference>
<gene>
    <name evidence="8" type="ORF">BN1708_012375</name>
</gene>
<comment type="cofactor">
    <cofactor evidence="1">
        <name>FAD</name>
        <dbReference type="ChEBI" id="CHEBI:57692"/>
    </cofactor>
</comment>
<dbReference type="Pfam" id="PF08031">
    <property type="entry name" value="BBE"/>
    <property type="match status" value="1"/>
</dbReference>
<dbReference type="PRINTS" id="PR00081">
    <property type="entry name" value="GDHRDH"/>
</dbReference>
<dbReference type="GO" id="GO:0016491">
    <property type="term" value="F:oxidoreductase activity"/>
    <property type="evidence" value="ECO:0007669"/>
    <property type="project" value="UniProtKB-KW"/>
</dbReference>
<name>A0A0G4L9X4_VERLO</name>
<dbReference type="InterPro" id="IPR016169">
    <property type="entry name" value="FAD-bd_PCMH_sub2"/>
</dbReference>
<dbReference type="Gene3D" id="3.40.462.20">
    <property type="match status" value="1"/>
</dbReference>
<keyword evidence="9" id="KW-1185">Reference proteome</keyword>
<dbReference type="InterPro" id="IPR002347">
    <property type="entry name" value="SDR_fam"/>
</dbReference>
<evidence type="ECO:0000256" key="2">
    <source>
        <dbReference type="ARBA" id="ARBA00005466"/>
    </source>
</evidence>
<dbReference type="Gene3D" id="3.40.50.720">
    <property type="entry name" value="NAD(P)-binding Rossmann-like Domain"/>
    <property type="match status" value="1"/>
</dbReference>
<reference evidence="8 9" key="1">
    <citation type="submission" date="2015-05" db="EMBL/GenBank/DDBJ databases">
        <authorList>
            <person name="Wang D.B."/>
            <person name="Wang M."/>
        </authorList>
    </citation>
    <scope>NUCLEOTIDE SEQUENCE [LARGE SCALE GENOMIC DNA]</scope>
    <source>
        <strain evidence="8">VL1</strain>
    </source>
</reference>
<comment type="similarity">
    <text evidence="2">Belongs to the oxygen-dependent FAD-linked oxidoreductase family.</text>
</comment>
<dbReference type="GO" id="GO:0071949">
    <property type="term" value="F:FAD binding"/>
    <property type="evidence" value="ECO:0007669"/>
    <property type="project" value="InterPro"/>
</dbReference>
<feature type="domain" description="FAD-binding PCMH-type" evidence="7">
    <location>
        <begin position="54"/>
        <end position="227"/>
    </location>
</feature>